<dbReference type="GO" id="GO:0019843">
    <property type="term" value="F:rRNA binding"/>
    <property type="evidence" value="ECO:0007669"/>
    <property type="project" value="UniProtKB-KW"/>
</dbReference>
<accession>A0A1D1W1L7</accession>
<feature type="compositionally biased region" description="Basic and acidic residues" evidence="6">
    <location>
        <begin position="17"/>
        <end position="30"/>
    </location>
</feature>
<evidence type="ECO:0000256" key="4">
    <source>
        <dbReference type="ARBA" id="ARBA00022980"/>
    </source>
</evidence>
<feature type="compositionally biased region" description="Low complexity" evidence="6">
    <location>
        <begin position="38"/>
        <end position="47"/>
    </location>
</feature>
<feature type="compositionally biased region" description="Basic residues" evidence="6">
    <location>
        <begin position="1"/>
        <end position="13"/>
    </location>
</feature>
<evidence type="ECO:0000256" key="5">
    <source>
        <dbReference type="ARBA" id="ARBA00023274"/>
    </source>
</evidence>
<dbReference type="SUPFAM" id="SSF54189">
    <property type="entry name" value="Ribosomal proteins S24e, L23 and L15e"/>
    <property type="match status" value="1"/>
</dbReference>
<gene>
    <name evidence="8" type="primary">RvY_15407-1</name>
    <name evidence="8" type="synonym">RvY_15407.1</name>
    <name evidence="8" type="ORF">RvY_15407</name>
</gene>
<dbReference type="STRING" id="947166.A0A1D1W1L7"/>
<dbReference type="Proteomes" id="UP000186922">
    <property type="component" value="Unassembled WGS sequence"/>
</dbReference>
<evidence type="ECO:0000313" key="8">
    <source>
        <dbReference type="EMBL" id="GAV05244.1"/>
    </source>
</evidence>
<dbReference type="OrthoDB" id="1267328at2759"/>
<keyword evidence="9" id="KW-1185">Reference proteome</keyword>
<evidence type="ECO:0000259" key="7">
    <source>
        <dbReference type="Pfam" id="PF03939"/>
    </source>
</evidence>
<dbReference type="GO" id="GO:0003735">
    <property type="term" value="F:structural constituent of ribosome"/>
    <property type="evidence" value="ECO:0007669"/>
    <property type="project" value="InterPro"/>
</dbReference>
<organism evidence="8 9">
    <name type="scientific">Ramazzottius varieornatus</name>
    <name type="common">Water bear</name>
    <name type="synonym">Tardigrade</name>
    <dbReference type="NCBI Taxonomy" id="947166"/>
    <lineage>
        <taxon>Eukaryota</taxon>
        <taxon>Metazoa</taxon>
        <taxon>Ecdysozoa</taxon>
        <taxon>Tardigrada</taxon>
        <taxon>Eutardigrada</taxon>
        <taxon>Parachela</taxon>
        <taxon>Hypsibioidea</taxon>
        <taxon>Ramazzottiidae</taxon>
        <taxon>Ramazzottius</taxon>
    </lineage>
</organism>
<keyword evidence="4" id="KW-0689">Ribosomal protein</keyword>
<comment type="similarity">
    <text evidence="1">Belongs to the universal ribosomal protein uL23 family.</text>
</comment>
<evidence type="ECO:0000256" key="6">
    <source>
        <dbReference type="SAM" id="MobiDB-lite"/>
    </source>
</evidence>
<dbReference type="FunFam" id="3.30.70.330:FF:000035">
    <property type="entry name" value="60S ribosomal protein L23a"/>
    <property type="match status" value="1"/>
</dbReference>
<dbReference type="Gene3D" id="3.30.70.330">
    <property type="match status" value="1"/>
</dbReference>
<dbReference type="EMBL" id="BDGG01000012">
    <property type="protein sequence ID" value="GAV05244.1"/>
    <property type="molecule type" value="Genomic_DNA"/>
</dbReference>
<reference evidence="8 9" key="1">
    <citation type="journal article" date="2016" name="Nat. Commun.">
        <title>Extremotolerant tardigrade genome and improved radiotolerance of human cultured cells by tardigrade-unique protein.</title>
        <authorList>
            <person name="Hashimoto T."/>
            <person name="Horikawa D.D."/>
            <person name="Saito Y."/>
            <person name="Kuwahara H."/>
            <person name="Kozuka-Hata H."/>
            <person name="Shin-I T."/>
            <person name="Minakuchi Y."/>
            <person name="Ohishi K."/>
            <person name="Motoyama A."/>
            <person name="Aizu T."/>
            <person name="Enomoto A."/>
            <person name="Kondo K."/>
            <person name="Tanaka S."/>
            <person name="Hara Y."/>
            <person name="Koshikawa S."/>
            <person name="Sagara H."/>
            <person name="Miura T."/>
            <person name="Yokobori S."/>
            <person name="Miyagawa K."/>
            <person name="Suzuki Y."/>
            <person name="Kubo T."/>
            <person name="Oyama M."/>
            <person name="Kohara Y."/>
            <person name="Fujiyama A."/>
            <person name="Arakawa K."/>
            <person name="Katayama T."/>
            <person name="Toyoda A."/>
            <person name="Kunieda T."/>
        </authorList>
    </citation>
    <scope>NUCLEOTIDE SEQUENCE [LARGE SCALE GENOMIC DNA]</scope>
    <source>
        <strain evidence="8 9">YOKOZUNA-1</strain>
    </source>
</reference>
<dbReference type="InterPro" id="IPR012677">
    <property type="entry name" value="Nucleotide-bd_a/b_plait_sf"/>
</dbReference>
<dbReference type="InterPro" id="IPR019985">
    <property type="entry name" value="Ribosomal_uL23"/>
</dbReference>
<dbReference type="InterPro" id="IPR013025">
    <property type="entry name" value="Ribosomal_uL23-like"/>
</dbReference>
<name>A0A1D1W1L7_RAMVA</name>
<dbReference type="GO" id="GO:0006412">
    <property type="term" value="P:translation"/>
    <property type="evidence" value="ECO:0007669"/>
    <property type="project" value="InterPro"/>
</dbReference>
<keyword evidence="2" id="KW-0699">rRNA-binding</keyword>
<dbReference type="Pfam" id="PF00276">
    <property type="entry name" value="Ribosomal_L23"/>
    <property type="match status" value="1"/>
</dbReference>
<evidence type="ECO:0000256" key="1">
    <source>
        <dbReference type="ARBA" id="ARBA00006700"/>
    </source>
</evidence>
<feature type="domain" description="Large ribosomal subunit protein uL23 N-terminal" evidence="7">
    <location>
        <begin position="94"/>
        <end position="144"/>
    </location>
</feature>
<keyword evidence="5" id="KW-0687">Ribonucleoprotein</keyword>
<evidence type="ECO:0000256" key="3">
    <source>
        <dbReference type="ARBA" id="ARBA00022884"/>
    </source>
</evidence>
<feature type="region of interest" description="Disordered" evidence="6">
    <location>
        <begin position="1"/>
        <end position="88"/>
    </location>
</feature>
<dbReference type="NCBIfam" id="NF011118">
    <property type="entry name" value="PRK14548.1"/>
    <property type="match status" value="1"/>
</dbReference>
<feature type="compositionally biased region" description="Low complexity" evidence="6">
    <location>
        <begin position="59"/>
        <end position="88"/>
    </location>
</feature>
<dbReference type="PANTHER" id="PTHR11620">
    <property type="entry name" value="60S RIBOSOMAL PROTEIN L23A"/>
    <property type="match status" value="1"/>
</dbReference>
<dbReference type="GO" id="GO:0005840">
    <property type="term" value="C:ribosome"/>
    <property type="evidence" value="ECO:0007669"/>
    <property type="project" value="UniProtKB-KW"/>
</dbReference>
<dbReference type="HAMAP" id="MF_01369_A">
    <property type="entry name" value="Ribosomal_uL23_A"/>
    <property type="match status" value="1"/>
</dbReference>
<dbReference type="InterPro" id="IPR005633">
    <property type="entry name" value="Ribosomal_uL23_N"/>
</dbReference>
<dbReference type="NCBIfam" id="TIGR03636">
    <property type="entry name" value="uL23_arch"/>
    <property type="match status" value="1"/>
</dbReference>
<dbReference type="Pfam" id="PF03939">
    <property type="entry name" value="Ribosomal_L23eN"/>
    <property type="match status" value="1"/>
</dbReference>
<keyword evidence="3" id="KW-0694">RNA-binding</keyword>
<evidence type="ECO:0000256" key="2">
    <source>
        <dbReference type="ARBA" id="ARBA00022730"/>
    </source>
</evidence>
<feature type="compositionally biased region" description="Gly residues" evidence="6">
    <location>
        <begin position="48"/>
        <end position="58"/>
    </location>
</feature>
<protein>
    <recommendedName>
        <fullName evidence="7">Large ribosomal subunit protein uL23 N-terminal domain-containing protein</fullName>
    </recommendedName>
</protein>
<evidence type="ECO:0000313" key="9">
    <source>
        <dbReference type="Proteomes" id="UP000186922"/>
    </source>
</evidence>
<sequence>MAKRTYPKRRKTGAAKPAEDGKTPSGEKKVAGVKKAKTQATGPKVAKSGGGVAAGAGGAVKTAGKTGPAAGKGKTTARTAGGAKGKTVSASAQAKDKALKVKQAVRKGTITTRRRKIRTNITFRMPKTLKQTRKPKFPRISVPRRPRMDKFAIIDHPITTESAMKKIEEHNTLVFLVHLKASKPQVKQAVESMYDVQVAKVNTLVRPDGFKKAYVRLLPDYDALDVANKIGII</sequence>
<comment type="caution">
    <text evidence="8">The sequence shown here is derived from an EMBL/GenBank/DDBJ whole genome shotgun (WGS) entry which is preliminary data.</text>
</comment>
<dbReference type="InterPro" id="IPR012678">
    <property type="entry name" value="Ribosomal_uL23/eL15/eS24_sf"/>
</dbReference>
<dbReference type="GO" id="GO:1990904">
    <property type="term" value="C:ribonucleoprotein complex"/>
    <property type="evidence" value="ECO:0007669"/>
    <property type="project" value="UniProtKB-KW"/>
</dbReference>
<dbReference type="AlphaFoldDB" id="A0A1D1W1L7"/>
<proteinExistence type="inferred from homology"/>